<dbReference type="SUPFAM" id="SSF51735">
    <property type="entry name" value="NAD(P)-binding Rossmann-fold domains"/>
    <property type="match status" value="1"/>
</dbReference>
<dbReference type="Gene3D" id="3.40.50.720">
    <property type="entry name" value="NAD(P)-binding Rossmann-like Domain"/>
    <property type="match status" value="1"/>
</dbReference>
<dbReference type="Proteomes" id="UP000249723">
    <property type="component" value="Unassembled WGS sequence"/>
</dbReference>
<dbReference type="SUPFAM" id="SSF50129">
    <property type="entry name" value="GroES-like"/>
    <property type="match status" value="1"/>
</dbReference>
<proteinExistence type="predicted"/>
<dbReference type="AlphaFoldDB" id="A0A2X0L4B6"/>
<dbReference type="InterPro" id="IPR013154">
    <property type="entry name" value="ADH-like_N"/>
</dbReference>
<name>A0A2X0L4B6_9BASI</name>
<dbReference type="EMBL" id="FMWP01000014">
    <property type="protein sequence ID" value="SCZ90503.1"/>
    <property type="molecule type" value="Genomic_DNA"/>
</dbReference>
<dbReference type="PANTHER" id="PTHR45348">
    <property type="entry name" value="HYPOTHETICAL OXIDOREDUCTASE (EUROFUNG)"/>
    <property type="match status" value="1"/>
</dbReference>
<evidence type="ECO:0000313" key="2">
    <source>
        <dbReference type="EMBL" id="SCZ90503.1"/>
    </source>
</evidence>
<accession>A0A2X0L4B6</accession>
<keyword evidence="3" id="KW-1185">Reference proteome</keyword>
<dbReference type="SMART" id="SM00829">
    <property type="entry name" value="PKS_ER"/>
    <property type="match status" value="1"/>
</dbReference>
<reference evidence="3" key="1">
    <citation type="submission" date="2016-10" db="EMBL/GenBank/DDBJ databases">
        <authorList>
            <person name="Jeantristanb JTB J.-T."/>
            <person name="Ricardo R."/>
        </authorList>
    </citation>
    <scope>NUCLEOTIDE SEQUENCE [LARGE SCALE GENOMIC DNA]</scope>
</reference>
<dbReference type="STRING" id="289078.A0A2X0L4B6"/>
<sequence>MSIPKQSQALIVVDKGKVAVQTVDIPQAGEGEIVVKVEAVALNPTVPATLMYYHRQHWKHRDFVSPPGAGLGCDFSGRVVQLGQGVHNVKEGDRVAGFIHGGKDEKHGSFAGQFKASEYLKTEATLVWKVPDSVDAEEAAALGGIAPHTAFQALNLRLGIPQPSKPISTSESLLVWGGSTSVGLYAVQLAALAGYRVVATSSPKNFDLVKKYGASAVFDYADDATPSKIQHEFPELALALDTISERGTTLKTAQSFKNKGHIVVLLPPSDEGLDNYPDVKVEFTLVYTVLGKEFNFAGNAFFPAMPKDKKAIEEWSEYVPSLIESGKFKANPLWRQVGGLAKVNDGMNLLKEGKNSAQKVTFNFGA</sequence>
<dbReference type="InterPro" id="IPR013149">
    <property type="entry name" value="ADH-like_C"/>
</dbReference>
<dbReference type="InterPro" id="IPR020843">
    <property type="entry name" value="ER"/>
</dbReference>
<gene>
    <name evidence="2" type="ORF">BZ3500_MVSOF-1268-A1-R1_CHR1-3G02029</name>
</gene>
<dbReference type="Pfam" id="PF08240">
    <property type="entry name" value="ADH_N"/>
    <property type="match status" value="1"/>
</dbReference>
<dbReference type="InterPro" id="IPR036291">
    <property type="entry name" value="NAD(P)-bd_dom_sf"/>
</dbReference>
<dbReference type="InterPro" id="IPR047122">
    <property type="entry name" value="Trans-enoyl_RdTase-like"/>
</dbReference>
<dbReference type="InterPro" id="IPR011032">
    <property type="entry name" value="GroES-like_sf"/>
</dbReference>
<protein>
    <submittedName>
        <fullName evidence="2">BZ3500_MvSof-1268-A1-R1_Chr1-3g02029 protein</fullName>
    </submittedName>
</protein>
<organism evidence="2 3">
    <name type="scientific">Microbotryum saponariae</name>
    <dbReference type="NCBI Taxonomy" id="289078"/>
    <lineage>
        <taxon>Eukaryota</taxon>
        <taxon>Fungi</taxon>
        <taxon>Dikarya</taxon>
        <taxon>Basidiomycota</taxon>
        <taxon>Pucciniomycotina</taxon>
        <taxon>Microbotryomycetes</taxon>
        <taxon>Microbotryales</taxon>
        <taxon>Microbotryaceae</taxon>
        <taxon>Microbotryum</taxon>
    </lineage>
</organism>
<dbReference type="Gene3D" id="3.90.180.10">
    <property type="entry name" value="Medium-chain alcohol dehydrogenases, catalytic domain"/>
    <property type="match status" value="1"/>
</dbReference>
<dbReference type="PANTHER" id="PTHR45348:SF2">
    <property type="entry name" value="ZINC-TYPE ALCOHOL DEHYDROGENASE-LIKE PROTEIN C2E1P3.01"/>
    <property type="match status" value="1"/>
</dbReference>
<dbReference type="GO" id="GO:0016651">
    <property type="term" value="F:oxidoreductase activity, acting on NAD(P)H"/>
    <property type="evidence" value="ECO:0007669"/>
    <property type="project" value="InterPro"/>
</dbReference>
<dbReference type="CDD" id="cd08249">
    <property type="entry name" value="enoyl_reductase_like"/>
    <property type="match status" value="1"/>
</dbReference>
<dbReference type="Pfam" id="PF00107">
    <property type="entry name" value="ADH_zinc_N"/>
    <property type="match status" value="1"/>
</dbReference>
<feature type="domain" description="Enoyl reductase (ER)" evidence="1">
    <location>
        <begin position="16"/>
        <end position="361"/>
    </location>
</feature>
<dbReference type="OrthoDB" id="10257049at2759"/>
<evidence type="ECO:0000313" key="3">
    <source>
        <dbReference type="Proteomes" id="UP000249723"/>
    </source>
</evidence>
<evidence type="ECO:0000259" key="1">
    <source>
        <dbReference type="SMART" id="SM00829"/>
    </source>
</evidence>